<evidence type="ECO:0000256" key="1">
    <source>
        <dbReference type="SAM" id="Phobius"/>
    </source>
</evidence>
<protein>
    <submittedName>
        <fullName evidence="2">Uncharacterized protein</fullName>
    </submittedName>
</protein>
<comment type="caution">
    <text evidence="2">The sequence shown here is derived from an EMBL/GenBank/DDBJ whole genome shotgun (WGS) entry which is preliminary data.</text>
</comment>
<accession>A0A1Y3ATP4</accession>
<feature type="transmembrane region" description="Helical" evidence="1">
    <location>
        <begin position="50"/>
        <end position="75"/>
    </location>
</feature>
<gene>
    <name evidence="2" type="ORF">BLA29_000827</name>
</gene>
<sequence length="89" mass="10585">MQTQTLQVVSKYLVPIIQSIASNNSLWIKFKYDDWFNRLSFGQKYGPNLTLVGALTYQTIVNIIIIYIGFLIYILDHFHNVYFHNYNQY</sequence>
<organism evidence="2 3">
    <name type="scientific">Euroglyphus maynei</name>
    <name type="common">Mayne's house dust mite</name>
    <dbReference type="NCBI Taxonomy" id="6958"/>
    <lineage>
        <taxon>Eukaryota</taxon>
        <taxon>Metazoa</taxon>
        <taxon>Ecdysozoa</taxon>
        <taxon>Arthropoda</taxon>
        <taxon>Chelicerata</taxon>
        <taxon>Arachnida</taxon>
        <taxon>Acari</taxon>
        <taxon>Acariformes</taxon>
        <taxon>Sarcoptiformes</taxon>
        <taxon>Astigmata</taxon>
        <taxon>Psoroptidia</taxon>
        <taxon>Analgoidea</taxon>
        <taxon>Pyroglyphidae</taxon>
        <taxon>Pyroglyphinae</taxon>
        <taxon>Euroglyphus</taxon>
    </lineage>
</organism>
<keyword evidence="3" id="KW-1185">Reference proteome</keyword>
<proteinExistence type="predicted"/>
<dbReference type="Proteomes" id="UP000194236">
    <property type="component" value="Unassembled WGS sequence"/>
</dbReference>
<name>A0A1Y3ATP4_EURMA</name>
<reference evidence="2 3" key="1">
    <citation type="submission" date="2017-03" db="EMBL/GenBank/DDBJ databases">
        <title>Genome Survey of Euroglyphus maynei.</title>
        <authorList>
            <person name="Arlian L.G."/>
            <person name="Morgan M.S."/>
            <person name="Rider S.D."/>
        </authorList>
    </citation>
    <scope>NUCLEOTIDE SEQUENCE [LARGE SCALE GENOMIC DNA]</scope>
    <source>
        <strain evidence="2">Arlian Lab</strain>
        <tissue evidence="2">Whole body</tissue>
    </source>
</reference>
<evidence type="ECO:0000313" key="2">
    <source>
        <dbReference type="EMBL" id="OTF71367.1"/>
    </source>
</evidence>
<keyword evidence="1" id="KW-0472">Membrane</keyword>
<dbReference type="EMBL" id="MUJZ01061438">
    <property type="protein sequence ID" value="OTF71367.1"/>
    <property type="molecule type" value="Genomic_DNA"/>
</dbReference>
<keyword evidence="1" id="KW-0812">Transmembrane</keyword>
<dbReference type="AlphaFoldDB" id="A0A1Y3ATP4"/>
<keyword evidence="1" id="KW-1133">Transmembrane helix</keyword>
<dbReference type="OrthoDB" id="6528944at2759"/>
<evidence type="ECO:0000313" key="3">
    <source>
        <dbReference type="Proteomes" id="UP000194236"/>
    </source>
</evidence>